<keyword evidence="1 4" id="KW-0489">Methyltransferase</keyword>
<comment type="caution">
    <text evidence="4">The sequence shown here is derived from an EMBL/GenBank/DDBJ whole genome shotgun (WGS) entry which is preliminary data.</text>
</comment>
<protein>
    <submittedName>
        <fullName evidence="4">Methyltransferase type 11</fullName>
    </submittedName>
</protein>
<dbReference type="PATRIC" id="fig|908627.4.peg.7197"/>
<keyword evidence="2 4" id="KW-0808">Transferase</keyword>
<keyword evidence="5" id="KW-1185">Reference proteome</keyword>
<proteinExistence type="predicted"/>
<organism evidence="4 5">
    <name type="scientific">Caballeronia mineralivorans PML1(12)</name>
    <dbReference type="NCBI Taxonomy" id="908627"/>
    <lineage>
        <taxon>Bacteria</taxon>
        <taxon>Pseudomonadati</taxon>
        <taxon>Pseudomonadota</taxon>
        <taxon>Betaproteobacteria</taxon>
        <taxon>Burkholderiales</taxon>
        <taxon>Burkholderiaceae</taxon>
        <taxon>Caballeronia</taxon>
    </lineage>
</organism>
<evidence type="ECO:0000313" key="4">
    <source>
        <dbReference type="EMBL" id="KLU22131.1"/>
    </source>
</evidence>
<dbReference type="OrthoDB" id="9811589at2"/>
<dbReference type="AlphaFoldDB" id="A0A0J1CP79"/>
<evidence type="ECO:0000256" key="1">
    <source>
        <dbReference type="ARBA" id="ARBA00022603"/>
    </source>
</evidence>
<dbReference type="InterPro" id="IPR041698">
    <property type="entry name" value="Methyltransf_25"/>
</dbReference>
<dbReference type="Pfam" id="PF13649">
    <property type="entry name" value="Methyltransf_25"/>
    <property type="match status" value="1"/>
</dbReference>
<dbReference type="GO" id="GO:0032259">
    <property type="term" value="P:methylation"/>
    <property type="evidence" value="ECO:0007669"/>
    <property type="project" value="UniProtKB-KW"/>
</dbReference>
<evidence type="ECO:0000256" key="2">
    <source>
        <dbReference type="ARBA" id="ARBA00022679"/>
    </source>
</evidence>
<reference evidence="4 5" key="1">
    <citation type="journal article" date="2015" name="Genome Announc.">
        <title>Draft Genome Sequence of Burkholderia sp. Strain PML1(12), an Ectomycorrhizosphere-Inhabiting Bacterium with Effective Mineral-Weathering Ability.</title>
        <authorList>
            <person name="Uroz S."/>
            <person name="Oger P."/>
        </authorList>
    </citation>
    <scope>NUCLEOTIDE SEQUENCE [LARGE SCALE GENOMIC DNA]</scope>
    <source>
        <strain evidence="5">PML1(12)</strain>
    </source>
</reference>
<dbReference type="GO" id="GO:0008168">
    <property type="term" value="F:methyltransferase activity"/>
    <property type="evidence" value="ECO:0007669"/>
    <property type="project" value="UniProtKB-KW"/>
</dbReference>
<dbReference type="PANTHER" id="PTHR43861:SF1">
    <property type="entry name" value="TRANS-ACONITATE 2-METHYLTRANSFERASE"/>
    <property type="match status" value="1"/>
</dbReference>
<dbReference type="RefSeq" id="WP_047896262.1">
    <property type="nucleotide sequence ID" value="NZ_AEJF01000188.1"/>
</dbReference>
<sequence>MPSTLYTDPRLVALYDTLNPVAADTAFYLALAEGKNHIIDLGCGTGLLACELAERGHRVVAIDPAPEMLRVARHRRNGEHVQWIEGDARALAVLSPADLLLMTGHVAQVFLDDTMFLDTLKAARYALRNGGELAFESRNPTARAWESWTPAQSRRRVNVEGIAEVEVWHDDVSGSPESGIRFNTYYRFKATDETLTSASELRFRTQDELAALLESAGFSHLSWHGDWNGAPVSASSRELIVVAR</sequence>
<dbReference type="CDD" id="cd02440">
    <property type="entry name" value="AdoMet_MTases"/>
    <property type="match status" value="1"/>
</dbReference>
<evidence type="ECO:0000259" key="3">
    <source>
        <dbReference type="Pfam" id="PF13649"/>
    </source>
</evidence>
<dbReference type="PANTHER" id="PTHR43861">
    <property type="entry name" value="TRANS-ACONITATE 2-METHYLTRANSFERASE-RELATED"/>
    <property type="match status" value="1"/>
</dbReference>
<name>A0A0J1CP79_9BURK</name>
<feature type="domain" description="Methyltransferase" evidence="3">
    <location>
        <begin position="38"/>
        <end position="131"/>
    </location>
</feature>
<dbReference type="EMBL" id="AEJF01000188">
    <property type="protein sequence ID" value="KLU22131.1"/>
    <property type="molecule type" value="Genomic_DNA"/>
</dbReference>
<evidence type="ECO:0000313" key="5">
    <source>
        <dbReference type="Proteomes" id="UP000035963"/>
    </source>
</evidence>
<accession>A0A0J1CP79</accession>
<dbReference type="InterPro" id="IPR029063">
    <property type="entry name" value="SAM-dependent_MTases_sf"/>
</dbReference>
<dbReference type="Proteomes" id="UP000035963">
    <property type="component" value="Unassembled WGS sequence"/>
</dbReference>
<gene>
    <name evidence="4" type="ORF">EOS_32255</name>
</gene>
<dbReference type="SUPFAM" id="SSF53335">
    <property type="entry name" value="S-adenosyl-L-methionine-dependent methyltransferases"/>
    <property type="match status" value="1"/>
</dbReference>
<dbReference type="Gene3D" id="3.40.50.150">
    <property type="entry name" value="Vaccinia Virus protein VP39"/>
    <property type="match status" value="1"/>
</dbReference>